<sequence length="249" mass="28223">MGRAFEYRKARKLKRWGNMSRTFTRIGKEITIAAKAGGPDPSTNPRLRALMQNAKAANMPKDTVERAIKKATDKDASDYKEIIYEGYGPFGIAIVVEAATDNNTRTVANVRSYFTKHGGTLGTQGSLSFMFDHKSVFKIKPKEGVSLEDLELELIDYGVDELEDIVDEESGDEQVVLYGAFEEYSNIQKYLEDNGFEIISSEFERIPHELKEVTAEQRVTLEKLLEKFEDDEDVQNVFHNMKEEDGDAE</sequence>
<evidence type="ECO:0000259" key="8">
    <source>
        <dbReference type="Pfam" id="PF20772"/>
    </source>
</evidence>
<dbReference type="RefSeq" id="WP_135470982.1">
    <property type="nucleotide sequence ID" value="NZ_CASCNC010000014.1"/>
</dbReference>
<evidence type="ECO:0000313" key="9">
    <source>
        <dbReference type="EMBL" id="TGG39994.1"/>
    </source>
</evidence>
<dbReference type="Pfam" id="PF20772">
    <property type="entry name" value="TACO1_YebC_N"/>
    <property type="match status" value="1"/>
</dbReference>
<dbReference type="InterPro" id="IPR026564">
    <property type="entry name" value="Transcrip_reg_TACO1-like_dom3"/>
</dbReference>
<feature type="domain" description="TACO1/YebC-like second and third" evidence="7">
    <location>
        <begin position="79"/>
        <end position="241"/>
    </location>
</feature>
<evidence type="ECO:0000259" key="7">
    <source>
        <dbReference type="Pfam" id="PF01709"/>
    </source>
</evidence>
<dbReference type="PANTHER" id="PTHR12532:SF6">
    <property type="entry name" value="TRANSCRIPTIONAL REGULATORY PROTEIN YEBC-RELATED"/>
    <property type="match status" value="1"/>
</dbReference>
<proteinExistence type="inferred from homology"/>
<dbReference type="InterPro" id="IPR029072">
    <property type="entry name" value="YebC-like"/>
</dbReference>
<dbReference type="InterPro" id="IPR048300">
    <property type="entry name" value="TACO1_YebC-like_2nd/3rd_dom"/>
</dbReference>
<keyword evidence="4 6" id="KW-0238">DNA-binding</keyword>
<dbReference type="GO" id="GO:0003677">
    <property type="term" value="F:DNA binding"/>
    <property type="evidence" value="ECO:0007669"/>
    <property type="project" value="UniProtKB-UniRule"/>
</dbReference>
<dbReference type="Pfam" id="PF01709">
    <property type="entry name" value="Transcrip_reg"/>
    <property type="match status" value="1"/>
</dbReference>
<accession>A0A4Z0V6N7</accession>
<evidence type="ECO:0000256" key="2">
    <source>
        <dbReference type="ARBA" id="ARBA00022490"/>
    </source>
</evidence>
<dbReference type="HAMAP" id="MF_00693">
    <property type="entry name" value="Transcrip_reg_TACO1"/>
    <property type="match status" value="1"/>
</dbReference>
<evidence type="ECO:0000256" key="1">
    <source>
        <dbReference type="ARBA" id="ARBA00008724"/>
    </source>
</evidence>
<dbReference type="Proteomes" id="UP000297635">
    <property type="component" value="Unassembled WGS sequence"/>
</dbReference>
<dbReference type="AlphaFoldDB" id="A0A4Z0V6N7"/>
<comment type="caution">
    <text evidence="9">The sequence shown here is derived from an EMBL/GenBank/DDBJ whole genome shotgun (WGS) entry which is preliminary data.</text>
</comment>
<dbReference type="NCBIfam" id="NF009044">
    <property type="entry name" value="PRK12378.1"/>
    <property type="match status" value="1"/>
</dbReference>
<name>A0A4Z0V6N7_9BACT</name>
<dbReference type="NCBIfam" id="NF001030">
    <property type="entry name" value="PRK00110.1"/>
    <property type="match status" value="1"/>
</dbReference>
<protein>
    <recommendedName>
        <fullName evidence="6">Probable transcriptional regulatory protein EZ315_04515</fullName>
    </recommendedName>
</protein>
<evidence type="ECO:0000256" key="3">
    <source>
        <dbReference type="ARBA" id="ARBA00023015"/>
    </source>
</evidence>
<dbReference type="Gene3D" id="1.10.10.200">
    <property type="match status" value="1"/>
</dbReference>
<comment type="subcellular location">
    <subcellularLocation>
        <location evidence="6">Cytoplasm</location>
    </subcellularLocation>
</comment>
<evidence type="ECO:0000256" key="5">
    <source>
        <dbReference type="ARBA" id="ARBA00023163"/>
    </source>
</evidence>
<dbReference type="PANTHER" id="PTHR12532">
    <property type="entry name" value="TRANSLATIONAL ACTIVATOR OF CYTOCHROME C OXIDASE 1"/>
    <property type="match status" value="1"/>
</dbReference>
<dbReference type="GO" id="GO:0005829">
    <property type="term" value="C:cytosol"/>
    <property type="evidence" value="ECO:0007669"/>
    <property type="project" value="TreeGrafter"/>
</dbReference>
<keyword evidence="3 6" id="KW-0805">Transcription regulation</keyword>
<dbReference type="InterPro" id="IPR002876">
    <property type="entry name" value="Transcrip_reg_TACO1-like"/>
</dbReference>
<evidence type="ECO:0000256" key="6">
    <source>
        <dbReference type="HAMAP-Rule" id="MF_00693"/>
    </source>
</evidence>
<comment type="similarity">
    <text evidence="1 6">Belongs to the TACO1 family.</text>
</comment>
<evidence type="ECO:0000256" key="4">
    <source>
        <dbReference type="ARBA" id="ARBA00023125"/>
    </source>
</evidence>
<dbReference type="GO" id="GO:0006355">
    <property type="term" value="P:regulation of DNA-templated transcription"/>
    <property type="evidence" value="ECO:0007669"/>
    <property type="project" value="UniProtKB-UniRule"/>
</dbReference>
<organism evidence="9 10">
    <name type="scientific">Duncaniella freteri</name>
    <dbReference type="NCBI Taxonomy" id="2530391"/>
    <lineage>
        <taxon>Bacteria</taxon>
        <taxon>Pseudomonadati</taxon>
        <taxon>Bacteroidota</taxon>
        <taxon>Bacteroidia</taxon>
        <taxon>Bacteroidales</taxon>
        <taxon>Muribaculaceae</taxon>
        <taxon>Duncaniella</taxon>
    </lineage>
</organism>
<dbReference type="Gene3D" id="3.30.70.980">
    <property type="match status" value="2"/>
</dbReference>
<reference evidence="9 10" key="1">
    <citation type="submission" date="2019-02" db="EMBL/GenBank/DDBJ databases">
        <title>Isolation and identification of novel species under the genus Muribaculum.</title>
        <authorList>
            <person name="Miyake S."/>
            <person name="Ding Y."/>
            <person name="Low A."/>
            <person name="Soh M."/>
            <person name="Seedorf H."/>
        </authorList>
    </citation>
    <scope>NUCLEOTIDE SEQUENCE [LARGE SCALE GENOMIC DNA]</scope>
    <source>
        <strain evidence="9 10">TLL-A3</strain>
    </source>
</reference>
<dbReference type="FunFam" id="1.10.10.200:FF:000004">
    <property type="entry name" value="Probable transcriptional regulatory protein BSBG_02618"/>
    <property type="match status" value="1"/>
</dbReference>
<dbReference type="EMBL" id="SJSA01000001">
    <property type="protein sequence ID" value="TGG39994.1"/>
    <property type="molecule type" value="Genomic_DNA"/>
</dbReference>
<gene>
    <name evidence="9" type="ORF">EZ315_04515</name>
</gene>
<dbReference type="SUPFAM" id="SSF75625">
    <property type="entry name" value="YebC-like"/>
    <property type="match status" value="1"/>
</dbReference>
<dbReference type="InterPro" id="IPR017856">
    <property type="entry name" value="Integrase-like_N"/>
</dbReference>
<feature type="domain" description="TACO1/YebC-like N-terminal" evidence="8">
    <location>
        <begin position="4"/>
        <end position="73"/>
    </location>
</feature>
<keyword evidence="2 6" id="KW-0963">Cytoplasm</keyword>
<dbReference type="GeneID" id="82149046"/>
<keyword evidence="10" id="KW-1185">Reference proteome</keyword>
<dbReference type="InterPro" id="IPR049083">
    <property type="entry name" value="TACO1_YebC_N"/>
</dbReference>
<dbReference type="NCBIfam" id="TIGR01033">
    <property type="entry name" value="YebC/PmpR family DNA-binding transcriptional regulator"/>
    <property type="match status" value="1"/>
</dbReference>
<evidence type="ECO:0000313" key="10">
    <source>
        <dbReference type="Proteomes" id="UP000297635"/>
    </source>
</evidence>
<keyword evidence="5 6" id="KW-0804">Transcription</keyword>